<reference evidence="2 3" key="1">
    <citation type="journal article" date="2018" name="Front. Plant Sci.">
        <title>Red Clover (Trifolium pratense) and Zigzag Clover (T. medium) - A Picture of Genomic Similarities and Differences.</title>
        <authorList>
            <person name="Dluhosova J."/>
            <person name="Istvanek J."/>
            <person name="Nedelnik J."/>
            <person name="Repkova J."/>
        </authorList>
    </citation>
    <scope>NUCLEOTIDE SEQUENCE [LARGE SCALE GENOMIC DNA]</scope>
    <source>
        <strain evidence="3">cv. 10/8</strain>
        <tissue evidence="2">Leaf</tissue>
    </source>
</reference>
<evidence type="ECO:0000313" key="3">
    <source>
        <dbReference type="Proteomes" id="UP000265520"/>
    </source>
</evidence>
<name>A0A392QKL6_9FABA</name>
<comment type="caution">
    <text evidence="2">The sequence shown here is derived from an EMBL/GenBank/DDBJ whole genome shotgun (WGS) entry which is preliminary data.</text>
</comment>
<feature type="region of interest" description="Disordered" evidence="1">
    <location>
        <begin position="24"/>
        <end position="46"/>
    </location>
</feature>
<accession>A0A392QKL6</accession>
<dbReference type="Proteomes" id="UP000265520">
    <property type="component" value="Unassembled WGS sequence"/>
</dbReference>
<proteinExistence type="predicted"/>
<sequence length="46" mass="4806">PSMEATVINLLVIKVNILDEACSEPKSQVHSGEGGSVEESSSYDGV</sequence>
<feature type="non-terminal residue" evidence="2">
    <location>
        <position position="1"/>
    </location>
</feature>
<feature type="compositionally biased region" description="Low complexity" evidence="1">
    <location>
        <begin position="37"/>
        <end position="46"/>
    </location>
</feature>
<dbReference type="EMBL" id="LXQA010141560">
    <property type="protein sequence ID" value="MCI24447.1"/>
    <property type="molecule type" value="Genomic_DNA"/>
</dbReference>
<evidence type="ECO:0000313" key="2">
    <source>
        <dbReference type="EMBL" id="MCI24447.1"/>
    </source>
</evidence>
<evidence type="ECO:0000256" key="1">
    <source>
        <dbReference type="SAM" id="MobiDB-lite"/>
    </source>
</evidence>
<organism evidence="2 3">
    <name type="scientific">Trifolium medium</name>
    <dbReference type="NCBI Taxonomy" id="97028"/>
    <lineage>
        <taxon>Eukaryota</taxon>
        <taxon>Viridiplantae</taxon>
        <taxon>Streptophyta</taxon>
        <taxon>Embryophyta</taxon>
        <taxon>Tracheophyta</taxon>
        <taxon>Spermatophyta</taxon>
        <taxon>Magnoliopsida</taxon>
        <taxon>eudicotyledons</taxon>
        <taxon>Gunneridae</taxon>
        <taxon>Pentapetalae</taxon>
        <taxon>rosids</taxon>
        <taxon>fabids</taxon>
        <taxon>Fabales</taxon>
        <taxon>Fabaceae</taxon>
        <taxon>Papilionoideae</taxon>
        <taxon>50 kb inversion clade</taxon>
        <taxon>NPAAA clade</taxon>
        <taxon>Hologalegina</taxon>
        <taxon>IRL clade</taxon>
        <taxon>Trifolieae</taxon>
        <taxon>Trifolium</taxon>
    </lineage>
</organism>
<protein>
    <submittedName>
        <fullName evidence="2">Uncharacterized protein</fullName>
    </submittedName>
</protein>
<keyword evidence="3" id="KW-1185">Reference proteome</keyword>
<dbReference type="AlphaFoldDB" id="A0A392QKL6"/>